<evidence type="ECO:0000313" key="18">
    <source>
        <dbReference type="Proteomes" id="UP000039865"/>
    </source>
</evidence>
<dbReference type="InParanoid" id="A0A078AID4"/>
<dbReference type="InterPro" id="IPR001878">
    <property type="entry name" value="Znf_CCHC"/>
</dbReference>
<evidence type="ECO:0000256" key="12">
    <source>
        <dbReference type="PROSITE-ProRule" id="PRU00047"/>
    </source>
</evidence>
<feature type="compositionally biased region" description="Basic and acidic residues" evidence="13">
    <location>
        <begin position="793"/>
        <end position="802"/>
    </location>
</feature>
<dbReference type="PROSITE" id="PS50042">
    <property type="entry name" value="CNMP_BINDING_3"/>
    <property type="match status" value="1"/>
</dbReference>
<dbReference type="GO" id="GO:0034702">
    <property type="term" value="C:monoatomic ion channel complex"/>
    <property type="evidence" value="ECO:0007669"/>
    <property type="project" value="UniProtKB-KW"/>
</dbReference>
<evidence type="ECO:0000256" key="9">
    <source>
        <dbReference type="ARBA" id="ARBA00023065"/>
    </source>
</evidence>
<organism evidence="17 18">
    <name type="scientific">Stylonychia lemnae</name>
    <name type="common">Ciliate</name>
    <dbReference type="NCBI Taxonomy" id="5949"/>
    <lineage>
        <taxon>Eukaryota</taxon>
        <taxon>Sar</taxon>
        <taxon>Alveolata</taxon>
        <taxon>Ciliophora</taxon>
        <taxon>Intramacronucleata</taxon>
        <taxon>Spirotrichea</taxon>
        <taxon>Stichotrichia</taxon>
        <taxon>Sporadotrichida</taxon>
        <taxon>Oxytrichidae</taxon>
        <taxon>Stylonychinae</taxon>
        <taxon>Stylonychia</taxon>
    </lineage>
</organism>
<feature type="compositionally biased region" description="Basic and acidic residues" evidence="13">
    <location>
        <begin position="88"/>
        <end position="106"/>
    </location>
</feature>
<feature type="region of interest" description="Disordered" evidence="13">
    <location>
        <begin position="1"/>
        <end position="111"/>
    </location>
</feature>
<feature type="compositionally biased region" description="Basic residues" evidence="13">
    <location>
        <begin position="1238"/>
        <end position="1254"/>
    </location>
</feature>
<protein>
    <recommendedName>
        <fullName evidence="19">Cation channel family protein</fullName>
    </recommendedName>
</protein>
<keyword evidence="12" id="KW-0863">Zinc-finger</keyword>
<dbReference type="PROSITE" id="PS50158">
    <property type="entry name" value="ZF_CCHC"/>
    <property type="match status" value="1"/>
</dbReference>
<evidence type="ECO:0000256" key="13">
    <source>
        <dbReference type="SAM" id="MobiDB-lite"/>
    </source>
</evidence>
<dbReference type="SUPFAM" id="SSF51206">
    <property type="entry name" value="cAMP-binding domain-like"/>
    <property type="match status" value="1"/>
</dbReference>
<keyword evidence="12" id="KW-0479">Metal-binding</keyword>
<name>A0A078AID4_STYLE</name>
<keyword evidence="18" id="KW-1185">Reference proteome</keyword>
<keyword evidence="9" id="KW-0406">Ion transport</keyword>
<dbReference type="GO" id="GO:0008270">
    <property type="term" value="F:zinc ion binding"/>
    <property type="evidence" value="ECO:0007669"/>
    <property type="project" value="UniProtKB-KW"/>
</dbReference>
<dbReference type="InterPro" id="IPR014710">
    <property type="entry name" value="RmlC-like_jellyroll"/>
</dbReference>
<dbReference type="PRINTS" id="PR01463">
    <property type="entry name" value="EAGCHANLFMLY"/>
</dbReference>
<feature type="compositionally biased region" description="Basic and acidic residues" evidence="13">
    <location>
        <begin position="743"/>
        <end position="753"/>
    </location>
</feature>
<feature type="domain" description="CCHC-type" evidence="16">
    <location>
        <begin position="695"/>
        <end position="710"/>
    </location>
</feature>
<dbReference type="InterPro" id="IPR005821">
    <property type="entry name" value="Ion_trans_dom"/>
</dbReference>
<feature type="compositionally biased region" description="Polar residues" evidence="13">
    <location>
        <begin position="985"/>
        <end position="1021"/>
    </location>
</feature>
<feature type="compositionally biased region" description="Polar residues" evidence="13">
    <location>
        <begin position="58"/>
        <end position="80"/>
    </location>
</feature>
<evidence type="ECO:0000256" key="8">
    <source>
        <dbReference type="ARBA" id="ARBA00022989"/>
    </source>
</evidence>
<dbReference type="AlphaFoldDB" id="A0A078AID4"/>
<sequence>MLKKNKRNQDESMDFDEIQNPNDSSRVGLVNQTHTYRSGNYRDDQFENNMNGGGTKQIRGSNSNEHNSGDLSQIQPQTVPNKIIDNGRPTDRAKDEKSMFDSDHQSSNRNIQSMKSSHIISNKDMTAFGKQDSMKSGSSKGKEKEHFVVGPGHLNENVNKRSESANRKYRAYRNFIKYHNNNNKSERLAGSNKKLSNSTIMGIEKNKESMFEDKTQVQEAAELSVSDADDDFDDRYIHLIIPFRLCFEVEADGGLKVLETIMDSCFMMDIIVTFNTGFYKKGYLVMKRKDIILNYIKTWFILDMLASFPYSWVMDNDKDEENDSSSGKSNNSKVSKAPQLLRLIRIVRFLRFLRLLRVLKLKKLLYKFEEIIMSDTINAILGFFKVITVILFIAHWIACIFYQIGVSQLDSEPICWLTMANIQDAPIFDKYIISLYWAFTTMTTVGYGDVSPYTMGEKIYAMFSMLIACGVFAYVVGSIETIARRSNTMAAIFKEKILHVNQFLMHKQIPKYLRLKVRRYLEYMFEYKKQYKLSEIEVLNMLNENLKDQVIVHLNGRMLKKTRIFSIFDQRFLAEVTFLLSNETFSMDDHIFEEEEQGAKMFFITKGTVVIMQKKSHTYIKELQVDEYFGEISFFSQLNRHATARSRGFTEVLSLNKEEFMTTATTQYSEALKTYQDIHDKLTHEKDYSCIYVHCYLCTKLGHIATNCESQFGDIEGNLKKQIFKMKQKLMKMQKAQQQEQMKMLKENEEKTKVASQQKSGVENAEPHEDSEEIKTETHLTSNQYSSDESEDSIEKKDESRRNSNQSNANMNIGEGVSPGVKSNNKFAIGNLGPNKISAPLGQRLLNVNVGAHSIETAEKFKLKDQELFKQNFGENMSAQKSGSSVNNVIENQNQDLEQINNSIKQIELEQDIPQASEPPKADVEMTKKIKSTHAKLLGLEQSSMSIRQMSGISNQQTSQQKLDQFMQKMPSNNTALGINSETLKNQSSNTQSNQPKSILKNRNAQNLPQVESVYRNNSKASSKEYESSLDSMSSKNINSITKQQSLVEAKIKKGKSGGDVEDPRFKHIKDAQKDPSKLFPQTTTHLMKPLSKLSGQNINKVDLTRQGSSKFKSGEQYVEQMMKNFSPFKMNIELERGSSAGVQSFLPSYHEHQQNLIRGNSKKKISDAQEDEEVDKKKFYKRSGTMLLGNIKEPTSANRSALPGQVPKDLGLGLLKDMIDFDENEEFMDYNSSQREKSKKSANKNFQKKKTLR</sequence>
<dbReference type="Pfam" id="PF00520">
    <property type="entry name" value="Ion_trans"/>
    <property type="match status" value="1"/>
</dbReference>
<dbReference type="Proteomes" id="UP000039865">
    <property type="component" value="Unassembled WGS sequence"/>
</dbReference>
<feature type="compositionally biased region" description="Polar residues" evidence="13">
    <location>
        <begin position="19"/>
        <end position="38"/>
    </location>
</feature>
<keyword evidence="2" id="KW-0813">Transport</keyword>
<keyword evidence="7" id="KW-0630">Potassium</keyword>
<keyword evidence="10 14" id="KW-0472">Membrane</keyword>
<dbReference type="OMA" id="HIATNCE"/>
<evidence type="ECO:0000259" key="15">
    <source>
        <dbReference type="PROSITE" id="PS50042"/>
    </source>
</evidence>
<evidence type="ECO:0000256" key="2">
    <source>
        <dbReference type="ARBA" id="ARBA00022448"/>
    </source>
</evidence>
<comment type="subcellular location">
    <subcellularLocation>
        <location evidence="1">Membrane</location>
        <topology evidence="1">Multi-pass membrane protein</topology>
    </subcellularLocation>
</comment>
<keyword evidence="12" id="KW-0862">Zinc</keyword>
<gene>
    <name evidence="17" type="primary">Contig5120.g5483</name>
    <name evidence="17" type="ORF">STYLEM_11030</name>
</gene>
<keyword evidence="3" id="KW-0633">Potassium transport</keyword>
<evidence type="ECO:0000256" key="5">
    <source>
        <dbReference type="ARBA" id="ARBA00022826"/>
    </source>
</evidence>
<dbReference type="Gene3D" id="2.60.120.10">
    <property type="entry name" value="Jelly Rolls"/>
    <property type="match status" value="1"/>
</dbReference>
<evidence type="ECO:0000259" key="16">
    <source>
        <dbReference type="PROSITE" id="PS50158"/>
    </source>
</evidence>
<dbReference type="InterPro" id="IPR050818">
    <property type="entry name" value="KCNH_animal-type"/>
</dbReference>
<dbReference type="Gene3D" id="1.10.287.70">
    <property type="match status" value="1"/>
</dbReference>
<dbReference type="PANTHER" id="PTHR10217:SF435">
    <property type="entry name" value="POTASSIUM VOLTAGE-GATED CHANNEL PROTEIN EAG"/>
    <property type="match status" value="1"/>
</dbReference>
<evidence type="ECO:0000256" key="11">
    <source>
        <dbReference type="ARBA" id="ARBA00023303"/>
    </source>
</evidence>
<dbReference type="SUPFAM" id="SSF81324">
    <property type="entry name" value="Voltage-gated potassium channels"/>
    <property type="match status" value="1"/>
</dbReference>
<evidence type="ECO:0000256" key="10">
    <source>
        <dbReference type="ARBA" id="ARBA00023136"/>
    </source>
</evidence>
<dbReference type="GO" id="GO:0005249">
    <property type="term" value="F:voltage-gated potassium channel activity"/>
    <property type="evidence" value="ECO:0007669"/>
    <property type="project" value="InterPro"/>
</dbReference>
<proteinExistence type="predicted"/>
<accession>A0A078AID4</accession>
<dbReference type="FunFam" id="1.10.287.70:FF:000123">
    <property type="entry name" value="Potassium channel KAT3"/>
    <property type="match status" value="1"/>
</dbReference>
<dbReference type="GO" id="GO:0003676">
    <property type="term" value="F:nucleic acid binding"/>
    <property type="evidence" value="ECO:0007669"/>
    <property type="project" value="InterPro"/>
</dbReference>
<evidence type="ECO:0000256" key="4">
    <source>
        <dbReference type="ARBA" id="ARBA00022692"/>
    </source>
</evidence>
<feature type="region of interest" description="Disordered" evidence="13">
    <location>
        <begin position="1230"/>
        <end position="1254"/>
    </location>
</feature>
<keyword evidence="8 14" id="KW-1133">Transmembrane helix</keyword>
<dbReference type="InterPro" id="IPR000595">
    <property type="entry name" value="cNMP-bd_dom"/>
</dbReference>
<evidence type="ECO:0000256" key="7">
    <source>
        <dbReference type="ARBA" id="ARBA00022958"/>
    </source>
</evidence>
<evidence type="ECO:0000256" key="14">
    <source>
        <dbReference type="SAM" id="Phobius"/>
    </source>
</evidence>
<dbReference type="GO" id="GO:0005886">
    <property type="term" value="C:plasma membrane"/>
    <property type="evidence" value="ECO:0007669"/>
    <property type="project" value="TreeGrafter"/>
</dbReference>
<feature type="transmembrane region" description="Helical" evidence="14">
    <location>
        <begin position="459"/>
        <end position="477"/>
    </location>
</feature>
<dbReference type="EMBL" id="CCKQ01010488">
    <property type="protein sequence ID" value="CDW82005.1"/>
    <property type="molecule type" value="Genomic_DNA"/>
</dbReference>
<feature type="domain" description="Cyclic nucleotide-binding" evidence="15">
    <location>
        <begin position="564"/>
        <end position="681"/>
    </location>
</feature>
<dbReference type="InterPro" id="IPR018490">
    <property type="entry name" value="cNMP-bd_dom_sf"/>
</dbReference>
<evidence type="ECO:0008006" key="19">
    <source>
        <dbReference type="Google" id="ProtNLM"/>
    </source>
</evidence>
<dbReference type="GO" id="GO:0042391">
    <property type="term" value="P:regulation of membrane potential"/>
    <property type="evidence" value="ECO:0007669"/>
    <property type="project" value="TreeGrafter"/>
</dbReference>
<feature type="region of interest" description="Disordered" evidence="13">
    <location>
        <begin position="734"/>
        <end position="820"/>
    </location>
</feature>
<dbReference type="PANTHER" id="PTHR10217">
    <property type="entry name" value="VOLTAGE AND LIGAND GATED POTASSIUM CHANNEL"/>
    <property type="match status" value="1"/>
</dbReference>
<dbReference type="Pfam" id="PF00027">
    <property type="entry name" value="cNMP_binding"/>
    <property type="match status" value="1"/>
</dbReference>
<keyword evidence="5" id="KW-0631">Potassium channel</keyword>
<dbReference type="SMART" id="SM00100">
    <property type="entry name" value="cNMP"/>
    <property type="match status" value="1"/>
</dbReference>
<evidence type="ECO:0000256" key="6">
    <source>
        <dbReference type="ARBA" id="ARBA00022882"/>
    </source>
</evidence>
<keyword evidence="11" id="KW-0407">Ion channel</keyword>
<reference evidence="17 18" key="1">
    <citation type="submission" date="2014-06" db="EMBL/GenBank/DDBJ databases">
        <authorList>
            <person name="Swart Estienne"/>
        </authorList>
    </citation>
    <scope>NUCLEOTIDE SEQUENCE [LARGE SCALE GENOMIC DNA]</scope>
    <source>
        <strain evidence="17 18">130c</strain>
    </source>
</reference>
<feature type="transmembrane region" description="Helical" evidence="14">
    <location>
        <begin position="291"/>
        <end position="312"/>
    </location>
</feature>
<feature type="region of interest" description="Disordered" evidence="13">
    <location>
        <begin position="985"/>
        <end position="1031"/>
    </location>
</feature>
<dbReference type="OrthoDB" id="444079at2759"/>
<keyword evidence="4 14" id="KW-0812">Transmembrane</keyword>
<evidence type="ECO:0000256" key="1">
    <source>
        <dbReference type="ARBA" id="ARBA00004141"/>
    </source>
</evidence>
<keyword evidence="6" id="KW-0851">Voltage-gated channel</keyword>
<evidence type="ECO:0000313" key="17">
    <source>
        <dbReference type="EMBL" id="CDW82005.1"/>
    </source>
</evidence>
<feature type="compositionally biased region" description="Basic and acidic residues" evidence="13">
    <location>
        <begin position="765"/>
        <end position="778"/>
    </location>
</feature>
<dbReference type="CDD" id="cd00038">
    <property type="entry name" value="CAP_ED"/>
    <property type="match status" value="1"/>
</dbReference>
<dbReference type="InterPro" id="IPR003938">
    <property type="entry name" value="K_chnl_volt-dep_EAG/ELK/ERG"/>
</dbReference>
<dbReference type="Gene3D" id="1.10.287.630">
    <property type="entry name" value="Helix hairpin bin"/>
    <property type="match status" value="1"/>
</dbReference>
<feature type="transmembrane region" description="Helical" evidence="14">
    <location>
        <begin position="380"/>
        <end position="404"/>
    </location>
</feature>
<evidence type="ECO:0000256" key="3">
    <source>
        <dbReference type="ARBA" id="ARBA00022538"/>
    </source>
</evidence>